<sequence length="549" mass="61282">MTILLNYKYLSIIAAVVLFGGHCRSQKLSSLKNDEKNVKDSVHISKSILSDTTAIANPVALKNMFGINVYEWNFLQDPANQNLKHTIYEKNMAIIKSFSSVRHYINWNKLENTKGNYTYNPTNNGSWDYDLIYTRCKQDGILVLADLKNCPNWMESTYPSDMQDNENVPAPYGLDKSNPASYADQARTAFQFAARYGYNTAVDRSLVKVDSRPRWNNDEINVVKTGMGLIKYIECDNERDKWWKGPATQQSPEEYAANMSAFYDGNIGKLGKNAGVKTADPNMQVVMGGLASCDVNFVNRMIAWCKTNRGYRADGSINLCFDVINYHFYSNNGNILKHEHATTGVAPELSMAGQIADSFVKLASTFSKPVEVWVTESGYDINQGSYQKATYIGTRSPIETQGDWILRTSLLYIRHGIKRVFFYQLQDDTPNVDVQYATSGVSENGRPRPAADYILQTNKLMGNYTYKSTINATPLVDKYVNGNKVMYVLTIPDEKGRTGTYTLDLGTTKANIYTLKIGASSAVKTTAVPVAGKLAVAVSETPVFVEGIN</sequence>
<dbReference type="Proteomes" id="UP001500742">
    <property type="component" value="Unassembled WGS sequence"/>
</dbReference>
<dbReference type="Gene3D" id="3.20.20.80">
    <property type="entry name" value="Glycosidases"/>
    <property type="match status" value="1"/>
</dbReference>
<dbReference type="InterPro" id="IPR017853">
    <property type="entry name" value="GH"/>
</dbReference>
<gene>
    <name evidence="1" type="ORF">GCM10022210_11670</name>
</gene>
<keyword evidence="2" id="KW-1185">Reference proteome</keyword>
<dbReference type="SUPFAM" id="SSF51445">
    <property type="entry name" value="(Trans)glycosidases"/>
    <property type="match status" value="1"/>
</dbReference>
<accession>A0ABP7PFT8</accession>
<name>A0ABP7PFT8_9SPHI</name>
<comment type="caution">
    <text evidence="1">The sequence shown here is derived from an EMBL/GenBank/DDBJ whole genome shotgun (WGS) entry which is preliminary data.</text>
</comment>
<reference evidence="2" key="1">
    <citation type="journal article" date="2019" name="Int. J. Syst. Evol. Microbiol.">
        <title>The Global Catalogue of Microorganisms (GCM) 10K type strain sequencing project: providing services to taxonomists for standard genome sequencing and annotation.</title>
        <authorList>
            <consortium name="The Broad Institute Genomics Platform"/>
            <consortium name="The Broad Institute Genome Sequencing Center for Infectious Disease"/>
            <person name="Wu L."/>
            <person name="Ma J."/>
        </authorList>
    </citation>
    <scope>NUCLEOTIDE SEQUENCE [LARGE SCALE GENOMIC DNA]</scope>
    <source>
        <strain evidence="2">JCM 16601</strain>
    </source>
</reference>
<evidence type="ECO:0000313" key="2">
    <source>
        <dbReference type="Proteomes" id="UP001500742"/>
    </source>
</evidence>
<organism evidence="1 2">
    <name type="scientific">Mucilaginibacter dorajii</name>
    <dbReference type="NCBI Taxonomy" id="692994"/>
    <lineage>
        <taxon>Bacteria</taxon>
        <taxon>Pseudomonadati</taxon>
        <taxon>Bacteroidota</taxon>
        <taxon>Sphingobacteriia</taxon>
        <taxon>Sphingobacteriales</taxon>
        <taxon>Sphingobacteriaceae</taxon>
        <taxon>Mucilaginibacter</taxon>
    </lineage>
</organism>
<protein>
    <recommendedName>
        <fullName evidence="3">Glycoside hydrolase family 42 N-terminal domain-containing protein</fullName>
    </recommendedName>
</protein>
<evidence type="ECO:0000313" key="1">
    <source>
        <dbReference type="EMBL" id="GAA3964892.1"/>
    </source>
</evidence>
<dbReference type="EMBL" id="BAAAZC010000008">
    <property type="protein sequence ID" value="GAA3964892.1"/>
    <property type="molecule type" value="Genomic_DNA"/>
</dbReference>
<proteinExistence type="predicted"/>
<evidence type="ECO:0008006" key="3">
    <source>
        <dbReference type="Google" id="ProtNLM"/>
    </source>
</evidence>
<dbReference type="RefSeq" id="WP_259092419.1">
    <property type="nucleotide sequence ID" value="NZ_BAAAZC010000008.1"/>
</dbReference>